<proteinExistence type="predicted"/>
<evidence type="ECO:0008006" key="2">
    <source>
        <dbReference type="Google" id="ProtNLM"/>
    </source>
</evidence>
<dbReference type="EMBL" id="CACRSK010000002">
    <property type="protein sequence ID" value="VYS89847.1"/>
    <property type="molecule type" value="Genomic_DNA"/>
</dbReference>
<dbReference type="InterPro" id="IPR021505">
    <property type="entry name" value="Phage_B3_Orf6"/>
</dbReference>
<dbReference type="RefSeq" id="WP_156847199.1">
    <property type="nucleotide sequence ID" value="NZ_CACRSK010000002.1"/>
</dbReference>
<accession>A0A6N2S8V9</accession>
<reference evidence="1" key="1">
    <citation type="submission" date="2019-11" db="EMBL/GenBank/DDBJ databases">
        <authorList>
            <person name="Feng L."/>
        </authorList>
    </citation>
    <scope>NUCLEOTIDE SEQUENCE</scope>
    <source>
        <strain evidence="1">CUreolyticusLFYP111</strain>
    </source>
</reference>
<gene>
    <name evidence="1" type="ORF">CULFYP111_00803</name>
</gene>
<dbReference type="Pfam" id="PF11363">
    <property type="entry name" value="DUF3164"/>
    <property type="match status" value="1"/>
</dbReference>
<name>A0A6N2S8V9_9BACT</name>
<organism evidence="1">
    <name type="scientific">Campylobacter ureolyticus</name>
    <dbReference type="NCBI Taxonomy" id="827"/>
    <lineage>
        <taxon>Bacteria</taxon>
        <taxon>Pseudomonadati</taxon>
        <taxon>Campylobacterota</taxon>
        <taxon>Epsilonproteobacteria</taxon>
        <taxon>Campylobacterales</taxon>
        <taxon>Campylobacteraceae</taxon>
        <taxon>Campylobacter</taxon>
    </lineage>
</organism>
<evidence type="ECO:0000313" key="1">
    <source>
        <dbReference type="EMBL" id="VYS89847.1"/>
    </source>
</evidence>
<sequence length="207" mass="23882">MAKVNEKGFWQNKEGNFIHKDMIAIDKQLEDEVVEKLIVKAKEVQNALKEFKEFAYKECYDFIDLLRQNYGMDKLENSKTGSVCLRSFNGTKEVQIQIAKQISFDSKLILAKEKIDEYLDEKTENADAEIRTLITRAFDVKNGKVDAKMVLSLKQYPISNPKWIAAMKMIDEAVEIVGTKSYIRFREREDERIDGALKMIVLDIAGV</sequence>
<protein>
    <recommendedName>
        <fullName evidence="2">Sulfate transporter</fullName>
    </recommendedName>
</protein>
<dbReference type="AlphaFoldDB" id="A0A6N2S8V9"/>